<protein>
    <submittedName>
        <fullName evidence="1">Uncharacterized protein</fullName>
    </submittedName>
</protein>
<dbReference type="AlphaFoldDB" id="X1EJM8"/>
<proteinExistence type="predicted"/>
<accession>X1EJM8</accession>
<comment type="caution">
    <text evidence="1">The sequence shown here is derived from an EMBL/GenBank/DDBJ whole genome shotgun (WGS) entry which is preliminary data.</text>
</comment>
<dbReference type="EMBL" id="BART01030462">
    <property type="protein sequence ID" value="GAH17329.1"/>
    <property type="molecule type" value="Genomic_DNA"/>
</dbReference>
<organism evidence="1">
    <name type="scientific">marine sediment metagenome</name>
    <dbReference type="NCBI Taxonomy" id="412755"/>
    <lineage>
        <taxon>unclassified sequences</taxon>
        <taxon>metagenomes</taxon>
        <taxon>ecological metagenomes</taxon>
    </lineage>
</organism>
<sequence length="61" mass="6837">MNLVVNPLPGTSIGYNTTVTQYCKMTRYLGLYYTQRMDEFADAQFALLSKQHQAAEACVIG</sequence>
<evidence type="ECO:0000313" key="1">
    <source>
        <dbReference type="EMBL" id="GAH17329.1"/>
    </source>
</evidence>
<reference evidence="1" key="1">
    <citation type="journal article" date="2014" name="Front. Microbiol.">
        <title>High frequency of phylogenetically diverse reductive dehalogenase-homologous genes in deep subseafloor sedimentary metagenomes.</title>
        <authorList>
            <person name="Kawai M."/>
            <person name="Futagami T."/>
            <person name="Toyoda A."/>
            <person name="Takaki Y."/>
            <person name="Nishi S."/>
            <person name="Hori S."/>
            <person name="Arai W."/>
            <person name="Tsubouchi T."/>
            <person name="Morono Y."/>
            <person name="Uchiyama I."/>
            <person name="Ito T."/>
            <person name="Fujiyama A."/>
            <person name="Inagaki F."/>
            <person name="Takami H."/>
        </authorList>
    </citation>
    <scope>NUCLEOTIDE SEQUENCE</scope>
    <source>
        <strain evidence="1">Expedition CK06-06</strain>
    </source>
</reference>
<name>X1EJM8_9ZZZZ</name>
<gene>
    <name evidence="1" type="ORF">S01H4_53190</name>
</gene>